<evidence type="ECO:0000259" key="5">
    <source>
        <dbReference type="Pfam" id="PF13490"/>
    </source>
</evidence>
<organism evidence="6 7">
    <name type="scientific">Neomoorella thermoacetica</name>
    <name type="common">Clostridium thermoaceticum</name>
    <dbReference type="NCBI Taxonomy" id="1525"/>
    <lineage>
        <taxon>Bacteria</taxon>
        <taxon>Bacillati</taxon>
        <taxon>Bacillota</taxon>
        <taxon>Clostridia</taxon>
        <taxon>Neomoorellales</taxon>
        <taxon>Neomoorellaceae</taxon>
        <taxon>Neomoorella</taxon>
    </lineage>
</organism>
<dbReference type="Gene3D" id="1.10.10.1320">
    <property type="entry name" value="Anti-sigma factor, zinc-finger domain"/>
    <property type="match status" value="1"/>
</dbReference>
<evidence type="ECO:0000256" key="1">
    <source>
        <dbReference type="ARBA" id="ARBA00024353"/>
    </source>
</evidence>
<dbReference type="InterPro" id="IPR041916">
    <property type="entry name" value="Anti_sigma_zinc_sf"/>
</dbReference>
<evidence type="ECO:0000256" key="3">
    <source>
        <dbReference type="SAM" id="MobiDB-lite"/>
    </source>
</evidence>
<feature type="transmembrane region" description="Helical" evidence="4">
    <location>
        <begin position="105"/>
        <end position="124"/>
    </location>
</feature>
<keyword evidence="4" id="KW-0472">Membrane</keyword>
<protein>
    <recommendedName>
        <fullName evidence="2">Anti-sigma-W factor RsiW</fullName>
    </recommendedName>
</protein>
<accession>A0A1J5JFN9</accession>
<keyword evidence="4" id="KW-1133">Transmembrane helix</keyword>
<feature type="transmembrane region" description="Helical" evidence="4">
    <location>
        <begin position="136"/>
        <end position="158"/>
    </location>
</feature>
<dbReference type="AlphaFoldDB" id="A0A1J5JFN9"/>
<dbReference type="Proteomes" id="UP000182743">
    <property type="component" value="Unassembled WGS sequence"/>
</dbReference>
<sequence length="226" mass="24293">MAKGCVYWQEIIPDYLAGELGQEEAHALREHLDCCPACRRELARWQKTFALLDLPPEDPGPDFTARVLAALEKDEAMPPVPVTRPGEQQAARPSLLSGNPPRQPVSLLAGLVLGFCLALGGWLLAGGRLPGLTRGISTFISVTVPFIQDAITGLVAFCQWQLAGLIQLLAGVVDAVGEKVFLLWVLGDTLVTLLQSVPPATWAALLAPGLAAGLLLERMLKPRTYQ</sequence>
<feature type="region of interest" description="Disordered" evidence="3">
    <location>
        <begin position="78"/>
        <end position="98"/>
    </location>
</feature>
<feature type="transmembrane region" description="Helical" evidence="4">
    <location>
        <begin position="165"/>
        <end position="187"/>
    </location>
</feature>
<dbReference type="Pfam" id="PF13490">
    <property type="entry name" value="zf-HC2"/>
    <property type="match status" value="1"/>
</dbReference>
<proteinExistence type="inferred from homology"/>
<comment type="caution">
    <text evidence="6">The sequence shown here is derived from an EMBL/GenBank/DDBJ whole genome shotgun (WGS) entry which is preliminary data.</text>
</comment>
<dbReference type="InterPro" id="IPR027383">
    <property type="entry name" value="Znf_put"/>
</dbReference>
<evidence type="ECO:0000256" key="4">
    <source>
        <dbReference type="SAM" id="Phobius"/>
    </source>
</evidence>
<dbReference type="EMBL" id="MIHH01000037">
    <property type="protein sequence ID" value="OIQ07644.1"/>
    <property type="molecule type" value="Genomic_DNA"/>
</dbReference>
<comment type="similarity">
    <text evidence="1">Belongs to the zinc-associated anti-sigma factor (ZAS) superfamily. Anti-sigma-W factor family.</text>
</comment>
<keyword evidence="4" id="KW-0812">Transmembrane</keyword>
<gene>
    <name evidence="6" type="ORF">MOOR_27420</name>
</gene>
<name>A0A1J5JFN9_NEOTH</name>
<evidence type="ECO:0000256" key="2">
    <source>
        <dbReference type="ARBA" id="ARBA00024438"/>
    </source>
</evidence>
<evidence type="ECO:0000313" key="6">
    <source>
        <dbReference type="EMBL" id="OIQ07644.1"/>
    </source>
</evidence>
<dbReference type="RefSeq" id="WP_071521627.1">
    <property type="nucleotide sequence ID" value="NZ_CP136416.1"/>
</dbReference>
<evidence type="ECO:0000313" key="7">
    <source>
        <dbReference type="Proteomes" id="UP000182743"/>
    </source>
</evidence>
<reference evidence="6 7" key="1">
    <citation type="submission" date="2016-08" db="EMBL/GenBank/DDBJ databases">
        <title>Genome-based comparison of Moorella thermoacetic strains.</title>
        <authorList>
            <person name="Poehlein A."/>
            <person name="Bengelsdorf F.R."/>
            <person name="Esser C."/>
            <person name="Duerre P."/>
            <person name="Daniel R."/>
        </authorList>
    </citation>
    <scope>NUCLEOTIDE SEQUENCE [LARGE SCALE GENOMIC DNA]</scope>
    <source>
        <strain evidence="6 7">DSM 11768</strain>
    </source>
</reference>
<feature type="transmembrane region" description="Helical" evidence="4">
    <location>
        <begin position="199"/>
        <end position="216"/>
    </location>
</feature>
<feature type="domain" description="Putative zinc-finger" evidence="5">
    <location>
        <begin position="8"/>
        <end position="39"/>
    </location>
</feature>